<dbReference type="Proteomes" id="UP001283212">
    <property type="component" value="Unassembled WGS sequence"/>
</dbReference>
<dbReference type="InterPro" id="IPR013022">
    <property type="entry name" value="Xyl_isomerase-like_TIM-brl"/>
</dbReference>
<protein>
    <recommendedName>
        <fullName evidence="1">Xylose isomerase-like TIM barrel domain-containing protein</fullName>
    </recommendedName>
</protein>
<keyword evidence="3" id="KW-1185">Reference proteome</keyword>
<dbReference type="Pfam" id="PF01261">
    <property type="entry name" value="AP_endonuc_2"/>
    <property type="match status" value="1"/>
</dbReference>
<reference evidence="2 3" key="1">
    <citation type="submission" date="2023-06" db="EMBL/GenBank/DDBJ databases">
        <title>Genome sequence of Methancorpusculaceae sp. Cs1.</title>
        <authorList>
            <person name="Protasov E."/>
            <person name="Platt K."/>
            <person name="Poehlein A."/>
            <person name="Daniel R."/>
            <person name="Brune A."/>
        </authorList>
    </citation>
    <scope>NUCLEOTIDE SEQUENCE [LARGE SCALE GENOMIC DNA]</scope>
    <source>
        <strain evidence="2 3">Cs1</strain>
    </source>
</reference>
<dbReference type="RefSeq" id="WP_338095426.1">
    <property type="nucleotide sequence ID" value="NZ_JAWDKB010000001.1"/>
</dbReference>
<dbReference type="SUPFAM" id="SSF51658">
    <property type="entry name" value="Xylose isomerase-like"/>
    <property type="match status" value="1"/>
</dbReference>
<dbReference type="InterPro" id="IPR036237">
    <property type="entry name" value="Xyl_isomerase-like_sf"/>
</dbReference>
<gene>
    <name evidence="2" type="ORF">McpCs1_02490</name>
</gene>
<organism evidence="2 3">
    <name type="scientific">Methanorbis rubei</name>
    <dbReference type="NCBI Taxonomy" id="3028300"/>
    <lineage>
        <taxon>Archaea</taxon>
        <taxon>Methanobacteriati</taxon>
        <taxon>Methanobacteriota</taxon>
        <taxon>Stenosarchaea group</taxon>
        <taxon>Methanomicrobia</taxon>
        <taxon>Methanomicrobiales</taxon>
        <taxon>Methanocorpusculaceae</taxon>
        <taxon>Methanorbis</taxon>
    </lineage>
</organism>
<evidence type="ECO:0000259" key="1">
    <source>
        <dbReference type="Pfam" id="PF01261"/>
    </source>
</evidence>
<proteinExistence type="predicted"/>
<dbReference type="AlphaFoldDB" id="A0AAE4MEY7"/>
<dbReference type="PANTHER" id="PTHR12110">
    <property type="entry name" value="HYDROXYPYRUVATE ISOMERASE"/>
    <property type="match status" value="1"/>
</dbReference>
<sequence length="259" mass="28573">MKIYFASSRLALKNPETWVAGIADAGFDGWEISMDGWFHGVEDIAIRFPGIRNVLAETGLESSIHLPLSGLNLASLNEDIWSTTVNQLSACIAHAAEFSDVVTLHPGYLEPNGREATSAAWNNHKEALVRLSDAAKGAGVALCLENMPNLEDFYCRDPYELAGFADAVPGVSLTFDVGHANTNQNLDAFCKVILPRADHMHIHDNYGKYDEHLPLGKGSIDWKKVLPKIKAEYHGRIMVVEGRNPAEGKVSLDMLREWF</sequence>
<accession>A0AAE4MEY7</accession>
<comment type="caution">
    <text evidence="2">The sequence shown here is derived from an EMBL/GenBank/DDBJ whole genome shotgun (WGS) entry which is preliminary data.</text>
</comment>
<name>A0AAE4MEY7_9EURY</name>
<dbReference type="PANTHER" id="PTHR12110:SF21">
    <property type="entry name" value="XYLOSE ISOMERASE-LIKE TIM BARREL DOMAIN-CONTAINING PROTEIN"/>
    <property type="match status" value="1"/>
</dbReference>
<dbReference type="Gene3D" id="3.20.20.150">
    <property type="entry name" value="Divalent-metal-dependent TIM barrel enzymes"/>
    <property type="match status" value="1"/>
</dbReference>
<dbReference type="EMBL" id="JAWDKB010000001">
    <property type="protein sequence ID" value="MDV0442891.1"/>
    <property type="molecule type" value="Genomic_DNA"/>
</dbReference>
<dbReference type="InterPro" id="IPR050312">
    <property type="entry name" value="IolE/XylAMocC-like"/>
</dbReference>
<evidence type="ECO:0000313" key="2">
    <source>
        <dbReference type="EMBL" id="MDV0442891.1"/>
    </source>
</evidence>
<evidence type="ECO:0000313" key="3">
    <source>
        <dbReference type="Proteomes" id="UP001283212"/>
    </source>
</evidence>
<feature type="domain" description="Xylose isomerase-like TIM barrel" evidence="1">
    <location>
        <begin position="22"/>
        <end position="257"/>
    </location>
</feature>